<name>A0ACC5ZYZ6_9RHOB</name>
<dbReference type="EMBL" id="JAMQGO010000013">
    <property type="protein sequence ID" value="MCM2563588.1"/>
    <property type="molecule type" value="Genomic_DNA"/>
</dbReference>
<evidence type="ECO:0000313" key="1">
    <source>
        <dbReference type="EMBL" id="MCM2563588.1"/>
    </source>
</evidence>
<organism evidence="1 2">
    <name type="scientific">Lutimaribacter degradans</name>
    <dbReference type="NCBI Taxonomy" id="2945989"/>
    <lineage>
        <taxon>Bacteria</taxon>
        <taxon>Pseudomonadati</taxon>
        <taxon>Pseudomonadota</taxon>
        <taxon>Alphaproteobacteria</taxon>
        <taxon>Rhodobacterales</taxon>
        <taxon>Roseobacteraceae</taxon>
        <taxon>Lutimaribacter</taxon>
    </lineage>
</organism>
<dbReference type="Proteomes" id="UP001203036">
    <property type="component" value="Unassembled WGS sequence"/>
</dbReference>
<keyword evidence="2" id="KW-1185">Reference proteome</keyword>
<evidence type="ECO:0000313" key="2">
    <source>
        <dbReference type="Proteomes" id="UP001203036"/>
    </source>
</evidence>
<accession>A0ACC5ZYZ6</accession>
<reference evidence="1" key="1">
    <citation type="submission" date="2022-06" db="EMBL/GenBank/DDBJ databases">
        <title>Lutimaribacter sp. EGI FJ00013, a novel bacterium isolated from a salt lake sediment enrichment.</title>
        <authorList>
            <person name="Gao L."/>
            <person name="Fang B.-Z."/>
            <person name="Li W.-J."/>
        </authorList>
    </citation>
    <scope>NUCLEOTIDE SEQUENCE</scope>
    <source>
        <strain evidence="1">EGI FJ00013</strain>
    </source>
</reference>
<proteinExistence type="predicted"/>
<protein>
    <submittedName>
        <fullName evidence="1">AMP-binding protein</fullName>
    </submittedName>
</protein>
<gene>
    <name evidence="1" type="ORF">M8744_15635</name>
</gene>
<comment type="caution">
    <text evidence="1">The sequence shown here is derived from an EMBL/GenBank/DDBJ whole genome shotgun (WGS) entry which is preliminary data.</text>
</comment>
<sequence>MSKPQGGWPLRFAPGEREARRASGEWPGLTLADMATERAERQPEVIAVMDEKGAVDYATCLTRATDMARGLLELGIAPGDTVSFQLPNWTEAVILNLACALGGFVINPVIPIYRQAELAFILADCRARIAFIPGEWRAVDYAKIYDELRPDLPDLAHVASVRGGGELTFDAIEALGQSVRHPLKAADPDSAKLIIYTSGTTGLPKGVIYSHNQSRRPLWSSMEAWGLSAGDTLLMPSPVTHVTGYSYGMEMPFQFGTRSVLMERWDAAAAVEISRREGVDFMIGATPFLAELVDQAERQGERLPSLRVYGCGGAAVPPALIDRANIHFVNCRAFRVFGSSECPMVTQGCLDDRELAAHSDGRVTDWDVKVVDDAGLSLPAGREGEILARGPSLFRGYTDPAATNESFDDEGYFRTGDLGIVTEDGILTVTGRKKDIIIRGGENLSAKEIEDALHTHPAIREAAVVSMPHDRLGEGVCAYVIPAESGQVPPLAEMTEFLLNYGLARQKCPDRFEVVDDLPRTASGKVQKHVLRARIRDHLSAEGTA</sequence>